<evidence type="ECO:0000313" key="3">
    <source>
        <dbReference type="EMBL" id="ORZ36940.1"/>
    </source>
</evidence>
<dbReference type="Gene3D" id="3.40.50.2300">
    <property type="match status" value="1"/>
</dbReference>
<dbReference type="OrthoDB" id="10252740at2759"/>
<name>A0A1Y2HQT8_9FUNG</name>
<comment type="caution">
    <text evidence="3">The sequence shown here is derived from an EMBL/GenBank/DDBJ whole genome shotgun (WGS) entry which is preliminary data.</text>
</comment>
<dbReference type="Gene3D" id="3.30.420.10">
    <property type="entry name" value="Ribonuclease H-like superfamily/Ribonuclease H"/>
    <property type="match status" value="1"/>
</dbReference>
<dbReference type="Pfam" id="PF02171">
    <property type="entry name" value="Piwi"/>
    <property type="match status" value="2"/>
</dbReference>
<feature type="domain" description="Piwi" evidence="2">
    <location>
        <begin position="638"/>
        <end position="699"/>
    </location>
</feature>
<dbReference type="InterPro" id="IPR036397">
    <property type="entry name" value="RNaseH_sf"/>
</dbReference>
<dbReference type="SUPFAM" id="SSF101690">
    <property type="entry name" value="PAZ domain"/>
    <property type="match status" value="1"/>
</dbReference>
<reference evidence="3 4" key="1">
    <citation type="submission" date="2016-07" db="EMBL/GenBank/DDBJ databases">
        <title>Pervasive Adenine N6-methylation of Active Genes in Fungi.</title>
        <authorList>
            <consortium name="DOE Joint Genome Institute"/>
            <person name="Mondo S.J."/>
            <person name="Dannebaum R.O."/>
            <person name="Kuo R.C."/>
            <person name="Labutti K."/>
            <person name="Haridas S."/>
            <person name="Kuo A."/>
            <person name="Salamov A."/>
            <person name="Ahrendt S.R."/>
            <person name="Lipzen A."/>
            <person name="Sullivan W."/>
            <person name="Andreopoulos W.B."/>
            <person name="Clum A."/>
            <person name="Lindquist E."/>
            <person name="Daum C."/>
            <person name="Ramamoorthy G.K."/>
            <person name="Gryganskyi A."/>
            <person name="Culley D."/>
            <person name="Magnuson J.K."/>
            <person name="James T.Y."/>
            <person name="O'Malley M.A."/>
            <person name="Stajich J.E."/>
            <person name="Spatafora J.W."/>
            <person name="Visel A."/>
            <person name="Grigoriev I.V."/>
        </authorList>
    </citation>
    <scope>NUCLEOTIDE SEQUENCE [LARGE SCALE GENOMIC DNA]</scope>
    <source>
        <strain evidence="3 4">PL171</strain>
    </source>
</reference>
<evidence type="ECO:0000313" key="4">
    <source>
        <dbReference type="Proteomes" id="UP000193411"/>
    </source>
</evidence>
<dbReference type="CDD" id="cd02846">
    <property type="entry name" value="PAZ_argonaute_like"/>
    <property type="match status" value="1"/>
</dbReference>
<feature type="domain" description="Piwi" evidence="2">
    <location>
        <begin position="506"/>
        <end position="566"/>
    </location>
</feature>
<accession>A0A1Y2HQT8</accession>
<dbReference type="PROSITE" id="PS50822">
    <property type="entry name" value="PIWI"/>
    <property type="match status" value="2"/>
</dbReference>
<protein>
    <recommendedName>
        <fullName evidence="2">Piwi domain-containing protein</fullName>
    </recommendedName>
</protein>
<feature type="region of interest" description="Disordered" evidence="1">
    <location>
        <begin position="359"/>
        <end position="396"/>
    </location>
</feature>
<dbReference type="Pfam" id="PF02170">
    <property type="entry name" value="PAZ"/>
    <property type="match status" value="1"/>
</dbReference>
<dbReference type="SMART" id="SM01163">
    <property type="entry name" value="DUF1785"/>
    <property type="match status" value="1"/>
</dbReference>
<dbReference type="Proteomes" id="UP000193411">
    <property type="component" value="Unassembled WGS sequence"/>
</dbReference>
<dbReference type="SMART" id="SM00950">
    <property type="entry name" value="Piwi"/>
    <property type="match status" value="1"/>
</dbReference>
<dbReference type="SUPFAM" id="SSF53098">
    <property type="entry name" value="Ribonuclease H-like"/>
    <property type="match status" value="1"/>
</dbReference>
<dbReference type="STRING" id="765915.A0A1Y2HQT8"/>
<dbReference type="InterPro" id="IPR036085">
    <property type="entry name" value="PAZ_dom_sf"/>
</dbReference>
<dbReference type="Pfam" id="PF08699">
    <property type="entry name" value="ArgoL1"/>
    <property type="match status" value="1"/>
</dbReference>
<sequence length="723" mass="80649">MGWCHPLNDNLGGTTSSLPNLSLFKRMPIYAHIALPTQALSTLLFQVVPTLALALLRFSMSRQQPQKFSLGQESYSTAGFVRRPGQGKLGQPIKVVANHYEFSSLGDATIYHYDVATDPEPTKSLARKVWAQFEQDYVPKLKVTCQFKLTFRLVGELAMSDLQLYLQGRTPMSNNILTLHQAIDVMFRQVPSRKMIPAGRSFFDPALPATKLSGGLDLLSGVFMSARMGMGRMTLNVDTAYTAFYRPINVVEFCAQVLGRPVNQLMGQELTPSDHKKIDKPCAWYGVLKLSRTSADKSLFTLNPPAEQAQDEARGPAGSAPGSRQVSVTQYFAETYNLQLRFKNLPCLVVGSSKSRLSSRWKLPPLSPAKSSVANCRPTKHPRSSRLPQRSRSSARTRLPSLLPAWHLTKTSMSSHGISVNRDPMTLDGRILPTPQLDVSSRGPYHLAGCFVVREPAHDGRNAVAGILDGFFNEASRMGLMFNPQEDARLALWKSTGDQFQAYPELFIVVLPRREVGLYAEIKRIGETVLGVPTQCLVQAKIQRANPQYWANVALKVNTKVKGTSFNFHLKQDCGCRGMFRDLLQQYQAFNSGRLPARGQFALVRDAELNASATKLTFILVQKRHHTRFFASNPPGLQGTSRPTRYIVIHDEMNWTADDLQLFTYHQCYTYARCTRSVSVAPAAYYAHLVCFRARVARTFSSDGVPQEVAALHPKLGNSMFFM</sequence>
<evidence type="ECO:0000256" key="1">
    <source>
        <dbReference type="SAM" id="MobiDB-lite"/>
    </source>
</evidence>
<organism evidence="3 4">
    <name type="scientific">Catenaria anguillulae PL171</name>
    <dbReference type="NCBI Taxonomy" id="765915"/>
    <lineage>
        <taxon>Eukaryota</taxon>
        <taxon>Fungi</taxon>
        <taxon>Fungi incertae sedis</taxon>
        <taxon>Blastocladiomycota</taxon>
        <taxon>Blastocladiomycetes</taxon>
        <taxon>Blastocladiales</taxon>
        <taxon>Catenariaceae</taxon>
        <taxon>Catenaria</taxon>
    </lineage>
</organism>
<dbReference type="InterPro" id="IPR014811">
    <property type="entry name" value="ArgoL1"/>
</dbReference>
<gene>
    <name evidence="3" type="ORF">BCR44DRAFT_1431132</name>
</gene>
<dbReference type="GO" id="GO:0003723">
    <property type="term" value="F:RNA binding"/>
    <property type="evidence" value="ECO:0007669"/>
    <property type="project" value="InterPro"/>
</dbReference>
<dbReference type="Gene3D" id="2.170.260.10">
    <property type="entry name" value="paz domain"/>
    <property type="match status" value="1"/>
</dbReference>
<dbReference type="InterPro" id="IPR012337">
    <property type="entry name" value="RNaseH-like_sf"/>
</dbReference>
<dbReference type="InterPro" id="IPR003165">
    <property type="entry name" value="Piwi"/>
</dbReference>
<feature type="compositionally biased region" description="Low complexity" evidence="1">
    <location>
        <begin position="385"/>
        <end position="396"/>
    </location>
</feature>
<dbReference type="PANTHER" id="PTHR22891">
    <property type="entry name" value="EUKARYOTIC TRANSLATION INITIATION FACTOR 2C"/>
    <property type="match status" value="1"/>
</dbReference>
<evidence type="ECO:0000259" key="2">
    <source>
        <dbReference type="PROSITE" id="PS50822"/>
    </source>
</evidence>
<dbReference type="EMBL" id="MCFL01000014">
    <property type="protein sequence ID" value="ORZ36940.1"/>
    <property type="molecule type" value="Genomic_DNA"/>
</dbReference>
<dbReference type="AlphaFoldDB" id="A0A1Y2HQT8"/>
<keyword evidence="4" id="KW-1185">Reference proteome</keyword>
<dbReference type="InterPro" id="IPR003100">
    <property type="entry name" value="PAZ_dom"/>
</dbReference>
<proteinExistence type="predicted"/>